<sequence>MFPVRWRGRDLLLTGSSYDGTVALYDLGLPDNFEAAHDQQVIGVALTAPEDIVVSADAGGTIVARHINNGKLLAAPLVTGVEPTLAVEAWHVDDDVIAATGSGSIHVSDQKLRRWNLSNGSPYGEPIKAHRRFVPSLSRVPVAGNDVLVTVGPPLVQPVGHPSVIRLWRLSDGELLGEFSTNTRSMITGFAAGVTGGRPVGVVSTFSEPLTLVVLDDPKEPPHRIPQAGKDIVLDIADSYIVAVTSTREHTPGREIHVWDITGSRFGGFQGNTYVTAAVVREWPTAYIGWADGAVSLVDLAAGSDVCTQLQFPRRPTTLAAIRNGGLIVGFGSDLASVRPPIG</sequence>
<dbReference type="InterPro" id="IPR015943">
    <property type="entry name" value="WD40/YVTN_repeat-like_dom_sf"/>
</dbReference>
<reference evidence="2" key="1">
    <citation type="journal article" date="2019" name="Int. J. Syst. Evol. Microbiol.">
        <title>The Global Catalogue of Microorganisms (GCM) 10K type strain sequencing project: providing services to taxonomists for standard genome sequencing and annotation.</title>
        <authorList>
            <consortium name="The Broad Institute Genomics Platform"/>
            <consortium name="The Broad Institute Genome Sequencing Center for Infectious Disease"/>
            <person name="Wu L."/>
            <person name="Ma J."/>
        </authorList>
    </citation>
    <scope>NUCLEOTIDE SEQUENCE [LARGE SCALE GENOMIC DNA]</scope>
    <source>
        <strain evidence="2">JCM 31696</strain>
    </source>
</reference>
<evidence type="ECO:0000313" key="1">
    <source>
        <dbReference type="EMBL" id="MFD0850778.1"/>
    </source>
</evidence>
<organism evidence="1 2">
    <name type="scientific">Actinomadura adrarensis</name>
    <dbReference type="NCBI Taxonomy" id="1819600"/>
    <lineage>
        <taxon>Bacteria</taxon>
        <taxon>Bacillati</taxon>
        <taxon>Actinomycetota</taxon>
        <taxon>Actinomycetes</taxon>
        <taxon>Streptosporangiales</taxon>
        <taxon>Thermomonosporaceae</taxon>
        <taxon>Actinomadura</taxon>
    </lineage>
</organism>
<dbReference type="InterPro" id="IPR011047">
    <property type="entry name" value="Quinoprotein_ADH-like_sf"/>
</dbReference>
<gene>
    <name evidence="1" type="ORF">ACFQ07_00860</name>
</gene>
<proteinExistence type="predicted"/>
<evidence type="ECO:0000313" key="2">
    <source>
        <dbReference type="Proteomes" id="UP001597083"/>
    </source>
</evidence>
<dbReference type="Proteomes" id="UP001597083">
    <property type="component" value="Unassembled WGS sequence"/>
</dbReference>
<accession>A0ABW3C941</accession>
<name>A0ABW3C941_9ACTN</name>
<protein>
    <submittedName>
        <fullName evidence="1">WD40 repeat domain-containing protein</fullName>
    </submittedName>
</protein>
<dbReference type="SUPFAM" id="SSF50998">
    <property type="entry name" value="Quinoprotein alcohol dehydrogenase-like"/>
    <property type="match status" value="1"/>
</dbReference>
<comment type="caution">
    <text evidence="1">The sequence shown here is derived from an EMBL/GenBank/DDBJ whole genome shotgun (WGS) entry which is preliminary data.</text>
</comment>
<dbReference type="Gene3D" id="2.130.10.10">
    <property type="entry name" value="YVTN repeat-like/Quinoprotein amine dehydrogenase"/>
    <property type="match status" value="1"/>
</dbReference>
<dbReference type="EMBL" id="JBHTIR010000115">
    <property type="protein sequence ID" value="MFD0850778.1"/>
    <property type="molecule type" value="Genomic_DNA"/>
</dbReference>
<keyword evidence="2" id="KW-1185">Reference proteome</keyword>